<dbReference type="GO" id="GO:0008270">
    <property type="term" value="F:zinc ion binding"/>
    <property type="evidence" value="ECO:0007669"/>
    <property type="project" value="InterPro"/>
</dbReference>
<dbReference type="InterPro" id="IPR002711">
    <property type="entry name" value="HNH"/>
</dbReference>
<comment type="similarity">
    <text evidence="3">Belongs to the HNH nuclease family.</text>
</comment>
<reference evidence="6" key="1">
    <citation type="submission" date="2021-03" db="EMBL/GenBank/DDBJ databases">
        <title>Antimicrobial resistance genes in bacteria isolated from Japanese honey, and their potential for conferring macrolide and lincosamide resistance in the American foulbrood pathogen Paenibacillus larvae.</title>
        <authorList>
            <person name="Okamoto M."/>
            <person name="Kumagai M."/>
            <person name="Kanamori H."/>
            <person name="Takamatsu D."/>
        </authorList>
    </citation>
    <scope>NUCLEOTIDE SEQUENCE</scope>
    <source>
        <strain evidence="6">J40TS1</strain>
    </source>
</reference>
<keyword evidence="7" id="KW-1185">Reference proteome</keyword>
<dbReference type="PANTHER" id="PTHR41286">
    <property type="entry name" value="HNH NUCLEASE YAJD-RELATED"/>
    <property type="match status" value="1"/>
</dbReference>
<evidence type="ECO:0000313" key="7">
    <source>
        <dbReference type="Proteomes" id="UP000683139"/>
    </source>
</evidence>
<evidence type="ECO:0000259" key="5">
    <source>
        <dbReference type="SMART" id="SM00507"/>
    </source>
</evidence>
<dbReference type="CDD" id="cd00085">
    <property type="entry name" value="HNHc"/>
    <property type="match status" value="1"/>
</dbReference>
<feature type="domain" description="HNH nuclease" evidence="5">
    <location>
        <begin position="15"/>
        <end position="75"/>
    </location>
</feature>
<dbReference type="GO" id="GO:0003676">
    <property type="term" value="F:nucleic acid binding"/>
    <property type="evidence" value="ECO:0007669"/>
    <property type="project" value="InterPro"/>
</dbReference>
<protein>
    <recommendedName>
        <fullName evidence="4">Putative HNH nuclease YajD</fullName>
    </recommendedName>
</protein>
<evidence type="ECO:0000256" key="2">
    <source>
        <dbReference type="ARBA" id="ARBA00022801"/>
    </source>
</evidence>
<dbReference type="EMBL" id="BOSE01000006">
    <property type="protein sequence ID" value="GIP17778.1"/>
    <property type="molecule type" value="Genomic_DNA"/>
</dbReference>
<dbReference type="GO" id="GO:0004519">
    <property type="term" value="F:endonuclease activity"/>
    <property type="evidence" value="ECO:0007669"/>
    <property type="project" value="InterPro"/>
</dbReference>
<comment type="caution">
    <text evidence="6">The sequence shown here is derived from an EMBL/GenBank/DDBJ whole genome shotgun (WGS) entry which is preliminary data.</text>
</comment>
<dbReference type="GO" id="GO:0016787">
    <property type="term" value="F:hydrolase activity"/>
    <property type="evidence" value="ECO:0007669"/>
    <property type="project" value="UniProtKB-KW"/>
</dbReference>
<dbReference type="RefSeq" id="WP_213517442.1">
    <property type="nucleotide sequence ID" value="NZ_BOSE01000006.1"/>
</dbReference>
<dbReference type="Pfam" id="PF01844">
    <property type="entry name" value="HNH"/>
    <property type="match status" value="1"/>
</dbReference>
<evidence type="ECO:0000256" key="4">
    <source>
        <dbReference type="ARBA" id="ARBA00040194"/>
    </source>
</evidence>
<dbReference type="GO" id="GO:0005829">
    <property type="term" value="C:cytosol"/>
    <property type="evidence" value="ECO:0007669"/>
    <property type="project" value="TreeGrafter"/>
</dbReference>
<proteinExistence type="inferred from homology"/>
<dbReference type="PANTHER" id="PTHR41286:SF1">
    <property type="entry name" value="HNH NUCLEASE YAJD-RELATED"/>
    <property type="match status" value="1"/>
</dbReference>
<dbReference type="InterPro" id="IPR003615">
    <property type="entry name" value="HNH_nuc"/>
</dbReference>
<evidence type="ECO:0000313" key="6">
    <source>
        <dbReference type="EMBL" id="GIP17778.1"/>
    </source>
</evidence>
<dbReference type="Proteomes" id="UP000683139">
    <property type="component" value="Unassembled WGS sequence"/>
</dbReference>
<gene>
    <name evidence="6" type="ORF">J40TS1_34200</name>
</gene>
<dbReference type="AlphaFoldDB" id="A0A919YVW8"/>
<keyword evidence="1" id="KW-0540">Nuclease</keyword>
<dbReference type="SMART" id="SM00507">
    <property type="entry name" value="HNHc"/>
    <property type="match status" value="1"/>
</dbReference>
<dbReference type="Gene3D" id="1.10.30.50">
    <property type="match status" value="1"/>
</dbReference>
<accession>A0A919YVW8</accession>
<organism evidence="6 7">
    <name type="scientific">Paenibacillus montaniterrae</name>
    <dbReference type="NCBI Taxonomy" id="429341"/>
    <lineage>
        <taxon>Bacteria</taxon>
        <taxon>Bacillati</taxon>
        <taxon>Bacillota</taxon>
        <taxon>Bacilli</taxon>
        <taxon>Bacillales</taxon>
        <taxon>Paenibacillaceae</taxon>
        <taxon>Paenibacillus</taxon>
    </lineage>
</organism>
<keyword evidence="2" id="KW-0378">Hydrolase</keyword>
<evidence type="ECO:0000256" key="3">
    <source>
        <dbReference type="ARBA" id="ARBA00038412"/>
    </source>
</evidence>
<sequence>MARHPEIYATTEWRKVRKFVIARANGLCESCVKRDIVKRGKDVDHIIELTNDNKHDWNIAYNPDNLQYLCTDCHNNKHSRSNGLQNFLIPPSKDIEEEM</sequence>
<name>A0A919YVW8_9BACL</name>
<evidence type="ECO:0000256" key="1">
    <source>
        <dbReference type="ARBA" id="ARBA00022722"/>
    </source>
</evidence>